<protein>
    <submittedName>
        <fullName evidence="2">Efflux RND transporter permease subunit</fullName>
    </submittedName>
</protein>
<feature type="transmembrane region" description="Helical" evidence="1">
    <location>
        <begin position="364"/>
        <end position="384"/>
    </location>
</feature>
<name>A0A936F1B1_9BACT</name>
<dbReference type="SUPFAM" id="SSF82714">
    <property type="entry name" value="Multidrug efflux transporter AcrB TolC docking domain, DN and DC subdomains"/>
    <property type="match status" value="2"/>
</dbReference>
<keyword evidence="1" id="KW-1133">Transmembrane helix</keyword>
<feature type="transmembrane region" description="Helical" evidence="1">
    <location>
        <begin position="872"/>
        <end position="890"/>
    </location>
</feature>
<dbReference type="EMBL" id="JADKCH010000004">
    <property type="protein sequence ID" value="MBK8572322.1"/>
    <property type="molecule type" value="Genomic_DNA"/>
</dbReference>
<dbReference type="Gene3D" id="3.30.70.1430">
    <property type="entry name" value="Multidrug efflux transporter AcrB pore domain"/>
    <property type="match status" value="2"/>
</dbReference>
<evidence type="ECO:0000256" key="1">
    <source>
        <dbReference type="SAM" id="Phobius"/>
    </source>
</evidence>
<dbReference type="Pfam" id="PF00873">
    <property type="entry name" value="ACR_tran"/>
    <property type="match status" value="1"/>
</dbReference>
<keyword evidence="1" id="KW-0472">Membrane</keyword>
<keyword evidence="1" id="KW-0812">Transmembrane</keyword>
<reference evidence="2 3" key="1">
    <citation type="submission" date="2020-10" db="EMBL/GenBank/DDBJ databases">
        <title>Connecting structure to function with the recovery of over 1000 high-quality activated sludge metagenome-assembled genomes encoding full-length rRNA genes using long-read sequencing.</title>
        <authorList>
            <person name="Singleton C.M."/>
            <person name="Petriglieri F."/>
            <person name="Kristensen J.M."/>
            <person name="Kirkegaard R.H."/>
            <person name="Michaelsen T.Y."/>
            <person name="Andersen M.H."/>
            <person name="Karst S.M."/>
            <person name="Dueholm M.S."/>
            <person name="Nielsen P.H."/>
            <person name="Albertsen M."/>
        </authorList>
    </citation>
    <scope>NUCLEOTIDE SEQUENCE [LARGE SCALE GENOMIC DNA]</scope>
    <source>
        <strain evidence="2">OdNE_18-Q3-R46-58_MAXAC.008</strain>
    </source>
</reference>
<feature type="transmembrane region" description="Helical" evidence="1">
    <location>
        <begin position="340"/>
        <end position="357"/>
    </location>
</feature>
<feature type="transmembrane region" description="Helical" evidence="1">
    <location>
        <begin position="977"/>
        <end position="999"/>
    </location>
</feature>
<dbReference type="GO" id="GO:0005886">
    <property type="term" value="C:plasma membrane"/>
    <property type="evidence" value="ECO:0007669"/>
    <property type="project" value="TreeGrafter"/>
</dbReference>
<organism evidence="2 3">
    <name type="scientific">Candidatus Geothrix odensensis</name>
    <dbReference type="NCBI Taxonomy" id="2954440"/>
    <lineage>
        <taxon>Bacteria</taxon>
        <taxon>Pseudomonadati</taxon>
        <taxon>Acidobacteriota</taxon>
        <taxon>Holophagae</taxon>
        <taxon>Holophagales</taxon>
        <taxon>Holophagaceae</taxon>
        <taxon>Geothrix</taxon>
    </lineage>
</organism>
<dbReference type="Gene3D" id="3.30.70.1320">
    <property type="entry name" value="Multidrug efflux transporter AcrB pore domain like"/>
    <property type="match status" value="1"/>
</dbReference>
<dbReference type="PANTHER" id="PTHR32063:SF0">
    <property type="entry name" value="SWARMING MOTILITY PROTEIN SWRC"/>
    <property type="match status" value="1"/>
</dbReference>
<dbReference type="SUPFAM" id="SSF82866">
    <property type="entry name" value="Multidrug efflux transporter AcrB transmembrane domain"/>
    <property type="match status" value="2"/>
</dbReference>
<dbReference type="AlphaFoldDB" id="A0A936F1B1"/>
<accession>A0A936F1B1</accession>
<feature type="transmembrane region" description="Helical" evidence="1">
    <location>
        <begin position="431"/>
        <end position="457"/>
    </location>
</feature>
<evidence type="ECO:0000313" key="3">
    <source>
        <dbReference type="Proteomes" id="UP000709959"/>
    </source>
</evidence>
<dbReference type="PANTHER" id="PTHR32063">
    <property type="match status" value="1"/>
</dbReference>
<feature type="transmembrane region" description="Helical" evidence="1">
    <location>
        <begin position="1005"/>
        <end position="1028"/>
    </location>
</feature>
<proteinExistence type="predicted"/>
<sequence>MFLSDFSIRRPVFTVCIMLALVVLGLFSVRSLGIDQYPNTDIPTVTVSVIYPGASPESVKQDVVRKIEEAVNPIEKIKEISSTSQEGLGTLVIQFHLGRNVDNALNDVRTKIGQIRRDLPSNIEEPVISKFDPASLPVLSLVVQPDAKHQGMNDRELTRIAEDFLKRRIENIPGVGKVEPAGVSTREILVQIDPQKLEAQGLALGAVKSALASDTLAIPSGNLLQGSREVSVKVDAKARSVADFNHVIVGNKAGRPIELQEVATIVDGIKEKRSLARLGGKDVVALEIQRQVGGNTVAMVTAVEKALHELKPELQKQGVEVVTAKDNARFIIDNVEDVNVSIYVGGLLTVIIVFFFLKSWRSTLITSLTLPVSVISTFIVMRALDFTLNTMTLMGLSLAIGILIDDAIVVRENITRHAEMGKDHVTAAREGTAEIGPAVIATTLSILAVFVPVAFMGGIVGKFFFPFGIVVAFAVAVSLFVSFTLDPMLSAVWPDPEHEKSADGHVHYRGRNWIMRSVEAFGRVLDSWEQFYKKAIEWALQHRWTVMGAGGASFFLAMALSGLLGNNFMPDFDRGDLQVTFKTEPGASLSTTREKALALETTIKNVPGVELTYTTIGTGLNGTVNSGGIYVKLKEGRRPNHVKIRRQIREGFRAVPGVDAAVGPVSDWGMAFPIMVAVQAPERDAVIQAVPLVKEALKSVPGAVDVTTSLDSGKPELRLVIDRKAASDLGVSPALVAQMVRPLVDGEKVAKYEDEKGEQRDVRVRLADQERRFATQLANMTVVSTKDLGGGKHPLVRLNQVVRFEEGLAPAKLQRHDLMEEVEVNANFDGSTLGEVSAEAAKKVAELKASGQLPEGVRVEFLGQTRDSKETAGYMGTSLLLAVFFIYFVLASQFESFKLPVAIMASLPLSMVGMVLMLLVTGDSMSMMTSIGMILLMGLVTKNAILLVDHALHLEREEGISRRQAIIRAGTVRLRPILMTSFAMIGGMLPLFLALGAGAEMRAPMARAVVGGLITSTLLTLIVVPVFFELLEDFTLAKAWAWTRRRLGMTVAEPVPLPPLAEAPDA</sequence>
<dbReference type="InterPro" id="IPR027463">
    <property type="entry name" value="AcrB_DN_DC_subdom"/>
</dbReference>
<dbReference type="Gene3D" id="1.20.1640.10">
    <property type="entry name" value="Multidrug efflux transporter AcrB transmembrane domain"/>
    <property type="match status" value="2"/>
</dbReference>
<dbReference type="Gene3D" id="3.30.70.1440">
    <property type="entry name" value="Multidrug efflux transporter AcrB pore domain"/>
    <property type="match status" value="1"/>
</dbReference>
<dbReference type="Gene3D" id="3.30.2090.10">
    <property type="entry name" value="Multidrug efflux transporter AcrB TolC docking domain, DN and DC subdomains"/>
    <property type="match status" value="2"/>
</dbReference>
<feature type="transmembrane region" description="Helical" evidence="1">
    <location>
        <begin position="544"/>
        <end position="564"/>
    </location>
</feature>
<feature type="transmembrane region" description="Helical" evidence="1">
    <location>
        <begin position="902"/>
        <end position="921"/>
    </location>
</feature>
<evidence type="ECO:0000313" key="2">
    <source>
        <dbReference type="EMBL" id="MBK8572322.1"/>
    </source>
</evidence>
<dbReference type="Proteomes" id="UP000709959">
    <property type="component" value="Unassembled WGS sequence"/>
</dbReference>
<dbReference type="PRINTS" id="PR00702">
    <property type="entry name" value="ACRIFLAVINRP"/>
</dbReference>
<feature type="transmembrane region" description="Helical" evidence="1">
    <location>
        <begin position="463"/>
        <end position="485"/>
    </location>
</feature>
<dbReference type="InterPro" id="IPR001036">
    <property type="entry name" value="Acrflvin-R"/>
</dbReference>
<dbReference type="GO" id="GO:0042910">
    <property type="term" value="F:xenobiotic transmembrane transporter activity"/>
    <property type="evidence" value="ECO:0007669"/>
    <property type="project" value="TreeGrafter"/>
</dbReference>
<comment type="caution">
    <text evidence="2">The sequence shown here is derived from an EMBL/GenBank/DDBJ whole genome shotgun (WGS) entry which is preliminary data.</text>
</comment>
<gene>
    <name evidence="2" type="ORF">IPN91_06660</name>
</gene>
<dbReference type="SUPFAM" id="SSF82693">
    <property type="entry name" value="Multidrug efflux transporter AcrB pore domain, PN1, PN2, PC1 and PC2 subdomains"/>
    <property type="match status" value="3"/>
</dbReference>